<dbReference type="SUPFAM" id="SSF47473">
    <property type="entry name" value="EF-hand"/>
    <property type="match status" value="1"/>
</dbReference>
<feature type="region of interest" description="Disordered" evidence="6">
    <location>
        <begin position="109"/>
        <end position="145"/>
    </location>
</feature>
<evidence type="ECO:0000256" key="6">
    <source>
        <dbReference type="SAM" id="MobiDB-lite"/>
    </source>
</evidence>
<reference evidence="8" key="1">
    <citation type="submission" date="2023-06" db="EMBL/GenBank/DDBJ databases">
        <title>Male Hemibagrus guttatus genome.</title>
        <authorList>
            <person name="Bian C."/>
        </authorList>
    </citation>
    <scope>NUCLEOTIDE SEQUENCE</scope>
    <source>
        <strain evidence="8">Male_cb2023</strain>
        <tissue evidence="8">Muscle</tissue>
    </source>
</reference>
<keyword evidence="3" id="KW-0597">Phosphoprotein</keyword>
<dbReference type="GO" id="GO:0090222">
    <property type="term" value="P:centrosome-templated microtubule nucleation"/>
    <property type="evidence" value="ECO:0007669"/>
    <property type="project" value="TreeGrafter"/>
</dbReference>
<keyword evidence="5" id="KW-0175">Coiled coil</keyword>
<dbReference type="InterPro" id="IPR011992">
    <property type="entry name" value="EF-hand-dom_pair"/>
</dbReference>
<feature type="coiled-coil region" evidence="5">
    <location>
        <begin position="374"/>
        <end position="565"/>
    </location>
</feature>
<feature type="compositionally biased region" description="Basic and acidic residues" evidence="6">
    <location>
        <begin position="737"/>
        <end position="766"/>
    </location>
</feature>
<dbReference type="GO" id="GO:0000242">
    <property type="term" value="C:pericentriolar material"/>
    <property type="evidence" value="ECO:0007669"/>
    <property type="project" value="TreeGrafter"/>
</dbReference>
<dbReference type="GO" id="GO:0005814">
    <property type="term" value="C:centriole"/>
    <property type="evidence" value="ECO:0007669"/>
    <property type="project" value="TreeGrafter"/>
</dbReference>
<evidence type="ECO:0000256" key="2">
    <source>
        <dbReference type="ARBA" id="ARBA00022490"/>
    </source>
</evidence>
<dbReference type="Gene3D" id="1.10.238.10">
    <property type="entry name" value="EF-hand"/>
    <property type="match status" value="1"/>
</dbReference>
<feature type="coiled-coil region" evidence="5">
    <location>
        <begin position="1325"/>
        <end position="1369"/>
    </location>
</feature>
<protein>
    <recommendedName>
        <fullName evidence="7">EF-hand domain-containing protein</fullName>
    </recommendedName>
</protein>
<evidence type="ECO:0000256" key="1">
    <source>
        <dbReference type="ARBA" id="ARBA00004300"/>
    </source>
</evidence>
<keyword evidence="2" id="KW-0963">Cytoplasm</keyword>
<dbReference type="GO" id="GO:0051642">
    <property type="term" value="P:centrosome localization"/>
    <property type="evidence" value="ECO:0007669"/>
    <property type="project" value="TreeGrafter"/>
</dbReference>
<feature type="coiled-coil region" evidence="5">
    <location>
        <begin position="1600"/>
        <end position="1655"/>
    </location>
</feature>
<organism evidence="8 9">
    <name type="scientific">Hemibagrus guttatus</name>
    <dbReference type="NCBI Taxonomy" id="175788"/>
    <lineage>
        <taxon>Eukaryota</taxon>
        <taxon>Metazoa</taxon>
        <taxon>Chordata</taxon>
        <taxon>Craniata</taxon>
        <taxon>Vertebrata</taxon>
        <taxon>Euteleostomi</taxon>
        <taxon>Actinopterygii</taxon>
        <taxon>Neopterygii</taxon>
        <taxon>Teleostei</taxon>
        <taxon>Ostariophysi</taxon>
        <taxon>Siluriformes</taxon>
        <taxon>Bagridae</taxon>
        <taxon>Hemibagrus</taxon>
    </lineage>
</organism>
<proteinExistence type="predicted"/>
<feature type="coiled-coil region" evidence="5">
    <location>
        <begin position="1681"/>
        <end position="1800"/>
    </location>
</feature>
<accession>A0AAE0RIL8</accession>
<dbReference type="GO" id="GO:0097539">
    <property type="term" value="C:ciliary transition fiber"/>
    <property type="evidence" value="ECO:0007669"/>
    <property type="project" value="TreeGrafter"/>
</dbReference>
<feature type="coiled-coil region" evidence="5">
    <location>
        <begin position="1828"/>
        <end position="1855"/>
    </location>
</feature>
<dbReference type="GO" id="GO:0034454">
    <property type="term" value="P:microtubule anchoring at centrosome"/>
    <property type="evidence" value="ECO:0007669"/>
    <property type="project" value="TreeGrafter"/>
</dbReference>
<feature type="compositionally biased region" description="Polar residues" evidence="6">
    <location>
        <begin position="117"/>
        <end position="126"/>
    </location>
</feature>
<evidence type="ECO:0000259" key="7">
    <source>
        <dbReference type="PROSITE" id="PS50222"/>
    </source>
</evidence>
<feature type="domain" description="EF-hand" evidence="7">
    <location>
        <begin position="10"/>
        <end position="45"/>
    </location>
</feature>
<feature type="region of interest" description="Disordered" evidence="6">
    <location>
        <begin position="737"/>
        <end position="778"/>
    </location>
</feature>
<dbReference type="InterPro" id="IPR002048">
    <property type="entry name" value="EF_hand_dom"/>
</dbReference>
<dbReference type="PANTHER" id="PTHR18905">
    <property type="entry name" value="NINEIN"/>
    <property type="match status" value="1"/>
</dbReference>
<dbReference type="PROSITE" id="PS50222">
    <property type="entry name" value="EF_HAND_2"/>
    <property type="match status" value="1"/>
</dbReference>
<evidence type="ECO:0000256" key="5">
    <source>
        <dbReference type="SAM" id="Coils"/>
    </source>
</evidence>
<gene>
    <name evidence="8" type="ORF">QTP70_019059</name>
</gene>
<feature type="coiled-coil region" evidence="5">
    <location>
        <begin position="1036"/>
        <end position="1086"/>
    </location>
</feature>
<evidence type="ECO:0000256" key="3">
    <source>
        <dbReference type="ARBA" id="ARBA00022553"/>
    </source>
</evidence>
<keyword evidence="9" id="KW-1185">Reference proteome</keyword>
<evidence type="ECO:0000313" key="8">
    <source>
        <dbReference type="EMBL" id="KAK3554128.1"/>
    </source>
</evidence>
<evidence type="ECO:0000256" key="4">
    <source>
        <dbReference type="ARBA" id="ARBA00023212"/>
    </source>
</evidence>
<comment type="caution">
    <text evidence="8">The sequence shown here is derived from an EMBL/GenBank/DDBJ whole genome shotgun (WGS) entry which is preliminary data.</text>
</comment>
<sequence>MDGEGDQRDQHEVRLREVFQSFDGSGAGSLSPEELTELCHALQLTDQALHTLLQTLFQTEDQINTRVEFEQFKEALILVLSSNEETLAKENPPRPVSPEVQPRFVKGTKRYGRRSTPEFTHSNSDLAHTPSVEREEEDATRTSDGTFPVKRERWNADVSNAEEYEAEGQLHLWNPDEPGTPRGSMAPLSDLEERLYSSLCQQLSLPLHGTASLQQLRTLCQHLGLEVGEEVFQSADEKNVSVLEFVSCIQTNSKPPTPSASTPYRQLKRHHSIQSFDEMGRRISTAMSSTIGLRLFSELDDGTGHTAVELLLDAWLEDGVENSSEILQALDFSLERKVNLSELTAALENELMVTKNSIHQAALASFKAEIRYLLERVDLELREKEKLHSDLEKAEKLKSQLASEVDEHHSAIERNNNLNLRNLEQEHKDRVAALKAELSKELELVQQQANQQREELELEISRIREDETFLREHLTLTIKENGRLEAELLDSTERLMEVEAQLNKLQKNLDNVLREKFGDLDLGNAEFYQQEERLRQLRNSYEEQCRELQDRVDELQTQLEEFRALSRAPQTSLMPSLSDELDSKSPGMESDQGGLGSEEGQPINLSLEAEMMLEQLKGQHNRELEDIREQLDSMVNECEHRLEEQKTSFEKERSLLSLQHQQEVKAMREDLNKALERARDLQEQLDQERRSMEAQQSVERAELHAVYQQQVDSLSQEVQDARIQVLKLEEQLKLLEEQEESSARDKEELSRAHAEELSRMELHYTETLETSLQKQKGEAEKTLAEELEKERQHLEEVHEEVLRIHLEEVQQRAEQERVELERRLREEWECDQQQLEENNRKKLQEELDHLQKEQEESNKRLREQWEKEHMLLQEQHYTELQKCLQQERERLQVQEEDKERRMMEEWEKERVQLHEQHEEVLQARLEEQRARFQAQGKEQEQTWQKMLEEHRVQMEHAHREAMEELSVKHSEEREMLSCMLEKLHADIAKERKEPEIHFAQRIGQVKGSFSGDLEVVMKHIQTDACNLEHHYQRKWEAELETATQEAEQQRKFLQEALHSEKEAIAVEDFHNEYLELQGTVVQLEEKLKNSIFVALRQEEQSATLLPDGDKLALKVHQMESRARDAITARGIKDANISKNTTDPNQFVVRITQADVSYHEELQQGLEMRERIEEDTTTIVETDYSYTTTSQHQVLAIEPMLQKEQEETELGEYLHAIEILELQVIAVQFKYQSHLFELLQDQYKSTVKQNLSLQNQLVNMRQCNDELELMLDLNKGKLLTSQKVLEEIHDLRMDLNALAGYAVELEIKVLEFVELQAQNEKCVYENVQLAQQKMKLERRVQHLESKFHTVQEFQEQKSSLLKQIINMHKENARLSMVVHDQEHQDKMLLTLQEEAESISVDSSDDSFKDLSFQEKLLRINKKIQEHRNEAGRLAEENLLLKQSISELREDDPKEKQQELLLKVEHFRKEKNTAQKKADGLKRQISELRRCRKQLEQENNALSQQNAKYALNVDTLQHNLEEVMLHHGNGSSNERSEIEEGDFAASHSRTDKLEKENKLLRAELNHCVEKMAQFRSAETQLAQVLQERQMADKHNQALRTQMIKAQEKVQTMNFTLQELTQQNARLKSDLRITQQERDTLKQEVISLHTQLQNANEKCRLAEMSVSGIPGNSHQGKRVSPELSSLMEAELNLLREENQRLQREISGARLELSSAHEKTRQLEALVLSVKQQKMQNQARLAKTAEQERSALRREMEALHTQLHNKSCDGKEEQRELEKLREENERLRNNQTVLEAQLMEAQLIVMLPPSPLRMSAERRGQPRGDDMNPNINKQQKVALLKMEERMKEVELTLRNVKLLLQEKVSQLKEQMNKNSKADVLIKDLYVENAHLLKALEVSEQRQKVTEKKNYLLEEKISSLNKIVRELSPSPLMPVPYHVTRS</sequence>
<feature type="coiled-coil region" evidence="5">
    <location>
        <begin position="1462"/>
        <end position="1510"/>
    </location>
</feature>
<dbReference type="EMBL" id="JAUCMX010000002">
    <property type="protein sequence ID" value="KAK3554128.1"/>
    <property type="molecule type" value="Genomic_DNA"/>
</dbReference>
<dbReference type="GO" id="GO:0005509">
    <property type="term" value="F:calcium ion binding"/>
    <property type="evidence" value="ECO:0007669"/>
    <property type="project" value="InterPro"/>
</dbReference>
<evidence type="ECO:0000313" key="9">
    <source>
        <dbReference type="Proteomes" id="UP001274896"/>
    </source>
</evidence>
<dbReference type="GO" id="GO:0097431">
    <property type="term" value="C:mitotic spindle pole"/>
    <property type="evidence" value="ECO:0007669"/>
    <property type="project" value="TreeGrafter"/>
</dbReference>
<name>A0AAE0RIL8_9TELE</name>
<feature type="region of interest" description="Disordered" evidence="6">
    <location>
        <begin position="1526"/>
        <end position="1548"/>
    </location>
</feature>
<comment type="subcellular location">
    <subcellularLocation>
        <location evidence="1">Cytoplasm</location>
        <location evidence="1">Cytoskeleton</location>
        <location evidence="1">Microtubule organizing center</location>
        <location evidence="1">Centrosome</location>
    </subcellularLocation>
</comment>
<keyword evidence="4" id="KW-0206">Cytoskeleton</keyword>
<feature type="region of interest" description="Disordered" evidence="6">
    <location>
        <begin position="566"/>
        <end position="600"/>
    </location>
</feature>
<dbReference type="Proteomes" id="UP001274896">
    <property type="component" value="Unassembled WGS sequence"/>
</dbReference>
<dbReference type="PANTHER" id="PTHR18905:SF11">
    <property type="entry name" value="NINEIN"/>
    <property type="match status" value="1"/>
</dbReference>